<dbReference type="RefSeq" id="WP_115170943.1">
    <property type="nucleotide sequence ID" value="NZ_UGYW01000002.1"/>
</dbReference>
<protein>
    <submittedName>
        <fullName evidence="1">Uncharacterized protein</fullName>
    </submittedName>
</protein>
<name>A0A380CQA5_SPHSI</name>
<sequence length="199" mass="23164">MDTYNQHSTLKQYFNSVVSLDQPVHWHEYYRISKLVANMLLEKLRMDNYDSGIHMDINNTAFVKTSINAYYHLGIALEIGLNGMIGNSHNTISYPQSHRMQGASLKQKTQNLLQLADEIGLFKKNRMDFKSFTDYENLKQVLLHLSDIIKWNERYPYPESSTTLSKLSNKIPFLIFNGSHITQMVQPLFDLLESEIEKN</sequence>
<gene>
    <name evidence="1" type="ORF">NCTC11388_03477</name>
</gene>
<dbReference type="AlphaFoldDB" id="A0A380CQA5"/>
<reference evidence="1 2" key="1">
    <citation type="submission" date="2018-06" db="EMBL/GenBank/DDBJ databases">
        <authorList>
            <consortium name="Pathogen Informatics"/>
            <person name="Doyle S."/>
        </authorList>
    </citation>
    <scope>NUCLEOTIDE SEQUENCE [LARGE SCALE GENOMIC DNA]</scope>
    <source>
        <strain evidence="1 2">NCTC11388</strain>
    </source>
</reference>
<organism evidence="1 2">
    <name type="scientific">Sphingobacterium spiritivorum</name>
    <name type="common">Flavobacterium spiritivorum</name>
    <dbReference type="NCBI Taxonomy" id="258"/>
    <lineage>
        <taxon>Bacteria</taxon>
        <taxon>Pseudomonadati</taxon>
        <taxon>Bacteroidota</taxon>
        <taxon>Sphingobacteriia</taxon>
        <taxon>Sphingobacteriales</taxon>
        <taxon>Sphingobacteriaceae</taxon>
        <taxon>Sphingobacterium</taxon>
    </lineage>
</organism>
<dbReference type="Proteomes" id="UP000254893">
    <property type="component" value="Unassembled WGS sequence"/>
</dbReference>
<proteinExistence type="predicted"/>
<dbReference type="EMBL" id="UGYW01000002">
    <property type="protein sequence ID" value="SUJ24307.1"/>
    <property type="molecule type" value="Genomic_DNA"/>
</dbReference>
<evidence type="ECO:0000313" key="2">
    <source>
        <dbReference type="Proteomes" id="UP000254893"/>
    </source>
</evidence>
<evidence type="ECO:0000313" key="1">
    <source>
        <dbReference type="EMBL" id="SUJ24307.1"/>
    </source>
</evidence>
<accession>A0A380CQA5</accession>